<dbReference type="GO" id="GO:0015074">
    <property type="term" value="P:DNA integration"/>
    <property type="evidence" value="ECO:0007669"/>
    <property type="project" value="InterPro"/>
</dbReference>
<dbReference type="Pfam" id="PF13276">
    <property type="entry name" value="HTH_21"/>
    <property type="match status" value="1"/>
</dbReference>
<name>A0A1H1JWW4_9BURK</name>
<feature type="domain" description="Integrase catalytic" evidence="1">
    <location>
        <begin position="99"/>
        <end position="260"/>
    </location>
</feature>
<accession>A0A1H1JWW4</accession>
<dbReference type="EMBL" id="FNKP01000004">
    <property type="protein sequence ID" value="SDR54260.1"/>
    <property type="molecule type" value="Genomic_DNA"/>
</dbReference>
<dbReference type="Pfam" id="PF13683">
    <property type="entry name" value="rve_3"/>
    <property type="match status" value="1"/>
</dbReference>
<dbReference type="InterPro" id="IPR012337">
    <property type="entry name" value="RNaseH-like_sf"/>
</dbReference>
<protein>
    <submittedName>
        <fullName evidence="2">Putative transposase</fullName>
    </submittedName>
</protein>
<dbReference type="InterPro" id="IPR025948">
    <property type="entry name" value="HTH-like_dom"/>
</dbReference>
<gene>
    <name evidence="2" type="ORF">SAMN05443245_7385</name>
</gene>
<dbReference type="InterPro" id="IPR036397">
    <property type="entry name" value="RNaseH_sf"/>
</dbReference>
<dbReference type="PANTHER" id="PTHR47515">
    <property type="entry name" value="LOW CALCIUM RESPONSE LOCUS PROTEIN T"/>
    <property type="match status" value="1"/>
</dbReference>
<keyword evidence="3" id="KW-1185">Reference proteome</keyword>
<dbReference type="InterPro" id="IPR048020">
    <property type="entry name" value="Transpos_IS3"/>
</dbReference>
<reference evidence="3" key="1">
    <citation type="submission" date="2016-10" db="EMBL/GenBank/DDBJ databases">
        <authorList>
            <person name="Varghese N."/>
        </authorList>
    </citation>
    <scope>NUCLEOTIDE SEQUENCE [LARGE SCALE GENOMIC DNA]</scope>
    <source>
        <strain evidence="3">GAS106B</strain>
    </source>
</reference>
<evidence type="ECO:0000313" key="2">
    <source>
        <dbReference type="EMBL" id="SDR54260.1"/>
    </source>
</evidence>
<evidence type="ECO:0000259" key="1">
    <source>
        <dbReference type="PROSITE" id="PS50994"/>
    </source>
</evidence>
<dbReference type="PROSITE" id="PS50994">
    <property type="entry name" value="INTEGRASE"/>
    <property type="match status" value="1"/>
</dbReference>
<dbReference type="Gene3D" id="3.30.420.10">
    <property type="entry name" value="Ribonuclease H-like superfamily/Ribonuclease H"/>
    <property type="match status" value="1"/>
</dbReference>
<dbReference type="Proteomes" id="UP000183487">
    <property type="component" value="Unassembled WGS sequence"/>
</dbReference>
<dbReference type="NCBIfam" id="NF033516">
    <property type="entry name" value="transpos_IS3"/>
    <property type="match status" value="1"/>
</dbReference>
<sequence>MNHYGLPTQRACRLVKQARSTHYYRSVKNPQTALRQRMREIAQTRVRYGYRRVHVLLKREGWHVSRNRVYRLYADEQLQLRSKLPRRRKMVVARRERCVPVRPDEVWSLDFVADQLASGTRLRALTIVDVFSREALAIEVGQRLRAEDVVSVLNRLVAQRRAPRFLFADNGSEFSGRLLDMWAYHYKVQIDFSRPGKPTDNSFIETFNGSFRDECLNLHWFESLAEAKREIEAWRRDYNESRPHMALNDLTPGEFARQYSLRPTAYGRRLMKLRTLTLQGVQETQADQSPALISTDPVQWISATRLFESALWPAVRNETTHR</sequence>
<dbReference type="PANTHER" id="PTHR47515:SF1">
    <property type="entry name" value="BLR2054 PROTEIN"/>
    <property type="match status" value="1"/>
</dbReference>
<dbReference type="SUPFAM" id="SSF53098">
    <property type="entry name" value="Ribonuclease H-like"/>
    <property type="match status" value="1"/>
</dbReference>
<dbReference type="GO" id="GO:0003676">
    <property type="term" value="F:nucleic acid binding"/>
    <property type="evidence" value="ECO:0007669"/>
    <property type="project" value="InterPro"/>
</dbReference>
<evidence type="ECO:0000313" key="3">
    <source>
        <dbReference type="Proteomes" id="UP000183487"/>
    </source>
</evidence>
<dbReference type="InterPro" id="IPR001584">
    <property type="entry name" value="Integrase_cat-core"/>
</dbReference>
<proteinExistence type="predicted"/>
<organism evidence="2 3">
    <name type="scientific">Paraburkholderia fungorum</name>
    <dbReference type="NCBI Taxonomy" id="134537"/>
    <lineage>
        <taxon>Bacteria</taxon>
        <taxon>Pseudomonadati</taxon>
        <taxon>Pseudomonadota</taxon>
        <taxon>Betaproteobacteria</taxon>
        <taxon>Burkholderiales</taxon>
        <taxon>Burkholderiaceae</taxon>
        <taxon>Paraburkholderia</taxon>
    </lineage>
</organism>
<dbReference type="AlphaFoldDB" id="A0A1H1JWW4"/>